<dbReference type="GO" id="GO:0050664">
    <property type="term" value="F:oxidoreductase activity, acting on NAD(P)H, oxygen as acceptor"/>
    <property type="evidence" value="ECO:0007669"/>
    <property type="project" value="TreeGrafter"/>
</dbReference>
<proteinExistence type="inferred from homology"/>
<comment type="caution">
    <text evidence="5">The sequence shown here is derived from an EMBL/GenBank/DDBJ whole genome shotgun (WGS) entry which is preliminary data.</text>
</comment>
<dbReference type="OrthoDB" id="153074at2759"/>
<dbReference type="InterPro" id="IPR057326">
    <property type="entry name" value="KR_dom"/>
</dbReference>
<evidence type="ECO:0000313" key="6">
    <source>
        <dbReference type="Proteomes" id="UP000037136"/>
    </source>
</evidence>
<dbReference type="PROSITE" id="PS00061">
    <property type="entry name" value="ADH_SHORT"/>
    <property type="match status" value="1"/>
</dbReference>
<evidence type="ECO:0000256" key="2">
    <source>
        <dbReference type="ARBA" id="ARBA00022857"/>
    </source>
</evidence>
<keyword evidence="3" id="KW-0560">Oxidoreductase</keyword>
<keyword evidence="6" id="KW-1185">Reference proteome</keyword>
<accession>A0A2A9PHC1</accession>
<organism evidence="5 6">
    <name type="scientific">Ophiocordyceps unilateralis</name>
    <name type="common">Zombie-ant fungus</name>
    <name type="synonym">Torrubia unilateralis</name>
    <dbReference type="NCBI Taxonomy" id="268505"/>
    <lineage>
        <taxon>Eukaryota</taxon>
        <taxon>Fungi</taxon>
        <taxon>Dikarya</taxon>
        <taxon>Ascomycota</taxon>
        <taxon>Pezizomycotina</taxon>
        <taxon>Sordariomycetes</taxon>
        <taxon>Hypocreomycetidae</taxon>
        <taxon>Hypocreales</taxon>
        <taxon>Ophiocordycipitaceae</taxon>
        <taxon>Ophiocordyceps</taxon>
    </lineage>
</organism>
<comment type="similarity">
    <text evidence="1">Belongs to the short-chain dehydrogenases/reductases (SDR) family.</text>
</comment>
<reference evidence="5 6" key="1">
    <citation type="journal article" date="2015" name="BMC Genomics">
        <title>Gene expression during zombie ant biting behavior reflects the complexity underlying fungal parasitic behavioral manipulation.</title>
        <authorList>
            <person name="de Bekker C."/>
            <person name="Ohm R.A."/>
            <person name="Loreto R.G."/>
            <person name="Sebastian A."/>
            <person name="Albert I."/>
            <person name="Merrow M."/>
            <person name="Brachmann A."/>
            <person name="Hughes D.P."/>
        </authorList>
    </citation>
    <scope>NUCLEOTIDE SEQUENCE [LARGE SCALE GENOMIC DNA]</scope>
    <source>
        <strain evidence="5 6">SC16a</strain>
    </source>
</reference>
<dbReference type="AlphaFoldDB" id="A0A2A9PHC1"/>
<dbReference type="Proteomes" id="UP000037136">
    <property type="component" value="Unassembled WGS sequence"/>
</dbReference>
<dbReference type="STRING" id="268505.A0A2A9PHC1"/>
<dbReference type="InterPro" id="IPR020904">
    <property type="entry name" value="Sc_DH/Rdtase_CS"/>
</dbReference>
<dbReference type="SMART" id="SM00822">
    <property type="entry name" value="PKS_KR"/>
    <property type="match status" value="1"/>
</dbReference>
<dbReference type="Pfam" id="PF00106">
    <property type="entry name" value="adh_short"/>
    <property type="match status" value="1"/>
</dbReference>
<dbReference type="PRINTS" id="PR00081">
    <property type="entry name" value="GDHRDH"/>
</dbReference>
<sequence length="250" mass="27121">MASKVFIVTGASKGIGLAVARHLLSQSHKVILAARSEEPLRALRESHPRHVDYVAGDIISPHMAGELAERAVRSFGGIDGIVLSHGILDPRRIDDSTIDEWKHLYDVNVFSCLAMAKASIAELRKSKGCVVWVSSGAANKPYKSWAAYGSSKSALNAISAHLAVEEPDVTSIAITPGRVDTNMQSVLREAGKDTMDKAQYDSFVEAFQQGTLLKPEQPGNVIARLAARPRSELSGKFLSWNAPELVEYQD</sequence>
<protein>
    <recommendedName>
        <fullName evidence="4">Ketoreductase domain-containing protein</fullName>
    </recommendedName>
</protein>
<evidence type="ECO:0000256" key="3">
    <source>
        <dbReference type="ARBA" id="ARBA00023002"/>
    </source>
</evidence>
<name>A0A2A9PHC1_OPHUN</name>
<feature type="domain" description="Ketoreductase" evidence="4">
    <location>
        <begin position="4"/>
        <end position="182"/>
    </location>
</feature>
<dbReference type="FunFam" id="3.40.50.720:FF:000281">
    <property type="entry name" value="Uncharacterized oxidoreductase YIR035C"/>
    <property type="match status" value="1"/>
</dbReference>
<keyword evidence="2" id="KW-0521">NADP</keyword>
<dbReference type="PANTHER" id="PTHR43008:SF8">
    <property type="entry name" value="BENZIL REDUCTASE ((S)-BENZOIN FORMING) IRC24"/>
    <property type="match status" value="1"/>
</dbReference>
<evidence type="ECO:0000259" key="4">
    <source>
        <dbReference type="SMART" id="SM00822"/>
    </source>
</evidence>
<dbReference type="EMBL" id="LAZP02000142">
    <property type="protein sequence ID" value="PFH60226.1"/>
    <property type="molecule type" value="Genomic_DNA"/>
</dbReference>
<dbReference type="PANTHER" id="PTHR43008">
    <property type="entry name" value="BENZIL REDUCTASE"/>
    <property type="match status" value="1"/>
</dbReference>
<dbReference type="Gene3D" id="3.40.50.720">
    <property type="entry name" value="NAD(P)-binding Rossmann-like Domain"/>
    <property type="match status" value="1"/>
</dbReference>
<reference evidence="5 6" key="2">
    <citation type="journal article" date="2017" name="Sci. Rep.">
        <title>Ant-infecting Ophiocordyceps genomes reveal a high diversity of potential behavioral manipulation genes and a possible major role for enterotoxins.</title>
        <authorList>
            <person name="de Bekker C."/>
            <person name="Ohm R.A."/>
            <person name="Evans H.C."/>
            <person name="Brachmann A."/>
            <person name="Hughes D.P."/>
        </authorList>
    </citation>
    <scope>NUCLEOTIDE SEQUENCE [LARGE SCALE GENOMIC DNA]</scope>
    <source>
        <strain evidence="5 6">SC16a</strain>
    </source>
</reference>
<dbReference type="SUPFAM" id="SSF51735">
    <property type="entry name" value="NAD(P)-binding Rossmann-fold domains"/>
    <property type="match status" value="1"/>
</dbReference>
<dbReference type="InterPro" id="IPR036291">
    <property type="entry name" value="NAD(P)-bd_dom_sf"/>
</dbReference>
<gene>
    <name evidence="5" type="ORF">XA68_11291</name>
</gene>
<evidence type="ECO:0000256" key="1">
    <source>
        <dbReference type="ARBA" id="ARBA00006484"/>
    </source>
</evidence>
<evidence type="ECO:0000313" key="5">
    <source>
        <dbReference type="EMBL" id="PFH60226.1"/>
    </source>
</evidence>
<dbReference type="InterPro" id="IPR002347">
    <property type="entry name" value="SDR_fam"/>
</dbReference>